<dbReference type="RefSeq" id="WP_032953087.1">
    <property type="nucleotide sequence ID" value="NZ_JNHM01000050.1"/>
</dbReference>
<protein>
    <submittedName>
        <fullName evidence="3">Two component regulator propeller family protein</fullName>
    </submittedName>
</protein>
<reference evidence="3 4" key="1">
    <citation type="submission" date="2014-04" db="EMBL/GenBank/DDBJ databases">
        <authorList>
            <person name="Sears C."/>
            <person name="Carroll K."/>
            <person name="Sack B.R."/>
            <person name="Qadri F."/>
            <person name="Myers L.L."/>
            <person name="Chung G.-T."/>
            <person name="Escheverria P."/>
            <person name="Fraser C.M."/>
            <person name="Sadzewicz L."/>
            <person name="Shefchek K.A."/>
            <person name="Tallon L."/>
            <person name="Das S.P."/>
            <person name="Daugherty S."/>
            <person name="Mongodin E.F."/>
        </authorList>
    </citation>
    <scope>NUCLEOTIDE SEQUENCE [LARGE SCALE GENOMIC DNA]</scope>
    <source>
        <strain evidence="3 4">3975 RP4</strain>
    </source>
</reference>
<feature type="signal peptide" evidence="2">
    <location>
        <begin position="1"/>
        <end position="20"/>
    </location>
</feature>
<evidence type="ECO:0000313" key="3">
    <source>
        <dbReference type="EMBL" id="KDS52026.1"/>
    </source>
</evidence>
<accession>A0A069SL76</accession>
<keyword evidence="2" id="KW-0732">Signal</keyword>
<dbReference type="AlphaFoldDB" id="A0A069SL76"/>
<dbReference type="Gene3D" id="2.130.10.10">
    <property type="entry name" value="YVTN repeat-like/Quinoprotein amine dehydrogenase"/>
    <property type="match status" value="2"/>
</dbReference>
<sequence>MKKSLYFLFILALFCLTGCKDTLVPKPIKLTCNINTFDAPISCISRSTADADKLYIGQEDGCIIEKVNNNCQTYSINSNRRIYDILEYSEDSLFVGTRDAGLKLLAKSSRQTQTYYIKNKRMNYSVYSMALDDDKQCLYVGTSNGLFRLNLKDGSTSHELTPIQLGKCSKNCGVNKVVIKEKKLYVASEQGLFVVRNLEKDFKRPVIDSLVTNVSVYNDTVYALLENSVFKISPDGKKTLVRKGRCYLYAQGPDKDEWFISANSILYVKDGCTLEYDLPNGISTIARQIGFMGKDFLHLACREAMLSFALRQNSADLDNNVLAVSDKRTGDSIFFITDDLRLHLYKFVYNHPEFKSKSLGKIEGLDIVGNDIIKFLETSPNTFFLATRKKLYKIKGNRAECLLQFSNTKGQNNITSLYYSTAEHCLYVGTREYLGIIDEQQDHIVTPIPVVSDKGVKDTIDAYITGICENEDSIYVTTLNKGLYGRPLNRPQESFWQIRDLSGYESVYGVIMNGRNKYLNTSLGIVNEENATLLPVKHVKSISGALEKNPNEGFFILYYYGMSFKGLDDAGVPEPLFCDLAFSKPCIAVNGRKAVLGCKSGLFLFDGKSGLLPISIEKEEMSYALYIILSIAVLLSAFLALFLLKRRKKGTRKALMDKKGINPDDVGMNWEELEMDVHKVDKKVKTLFDALGYRKTEGEDDMRQELKQVCLDFADKYPELGKLSFMKRRGKERYFITILLMIEDIDAAIISRVLDVDQATVTRHKYNVRKEIEQLYPDGEFDCKVINLLYDRINSRRK</sequence>
<gene>
    <name evidence="3" type="ORF">M099_2961</name>
</gene>
<keyword evidence="1" id="KW-0472">Membrane</keyword>
<comment type="caution">
    <text evidence="3">The sequence shown here is derived from an EMBL/GenBank/DDBJ whole genome shotgun (WGS) entry which is preliminary data.</text>
</comment>
<dbReference type="InterPro" id="IPR011047">
    <property type="entry name" value="Quinoprotein_ADH-like_sf"/>
</dbReference>
<organism evidence="3 4">
    <name type="scientific">Phocaeicola vulgatus str. 3975 RP4</name>
    <dbReference type="NCBI Taxonomy" id="1339352"/>
    <lineage>
        <taxon>Bacteria</taxon>
        <taxon>Pseudomonadati</taxon>
        <taxon>Bacteroidota</taxon>
        <taxon>Bacteroidia</taxon>
        <taxon>Bacteroidales</taxon>
        <taxon>Bacteroidaceae</taxon>
        <taxon>Phocaeicola</taxon>
    </lineage>
</organism>
<keyword evidence="1" id="KW-1133">Transmembrane helix</keyword>
<keyword evidence="1" id="KW-0812">Transmembrane</keyword>
<dbReference type="PATRIC" id="fig|1339352.3.peg.2832"/>
<evidence type="ECO:0000313" key="4">
    <source>
        <dbReference type="Proteomes" id="UP000027661"/>
    </source>
</evidence>
<feature type="chain" id="PRO_5001666729" evidence="2">
    <location>
        <begin position="21"/>
        <end position="798"/>
    </location>
</feature>
<proteinExistence type="predicted"/>
<evidence type="ECO:0000256" key="2">
    <source>
        <dbReference type="SAM" id="SignalP"/>
    </source>
</evidence>
<dbReference type="InterPro" id="IPR015943">
    <property type="entry name" value="WD40/YVTN_repeat-like_dom_sf"/>
</dbReference>
<dbReference type="EMBL" id="JNHM01000050">
    <property type="protein sequence ID" value="KDS52026.1"/>
    <property type="molecule type" value="Genomic_DNA"/>
</dbReference>
<dbReference type="Proteomes" id="UP000027661">
    <property type="component" value="Unassembled WGS sequence"/>
</dbReference>
<feature type="transmembrane region" description="Helical" evidence="1">
    <location>
        <begin position="623"/>
        <end position="644"/>
    </location>
</feature>
<dbReference type="SUPFAM" id="SSF50998">
    <property type="entry name" value="Quinoprotein alcohol dehydrogenase-like"/>
    <property type="match status" value="1"/>
</dbReference>
<name>A0A069SL76_PHOVU</name>
<evidence type="ECO:0000256" key="1">
    <source>
        <dbReference type="SAM" id="Phobius"/>
    </source>
</evidence>